<feature type="transmembrane region" description="Helical" evidence="2">
    <location>
        <begin position="923"/>
        <end position="942"/>
    </location>
</feature>
<evidence type="ECO:0000313" key="4">
    <source>
        <dbReference type="Proteomes" id="UP000419144"/>
    </source>
</evidence>
<feature type="compositionally biased region" description="Low complexity" evidence="1">
    <location>
        <begin position="1246"/>
        <end position="1259"/>
    </location>
</feature>
<keyword evidence="2" id="KW-0472">Membrane</keyword>
<proteinExistence type="predicted"/>
<feature type="transmembrane region" description="Helical" evidence="2">
    <location>
        <begin position="673"/>
        <end position="694"/>
    </location>
</feature>
<evidence type="ECO:0000313" key="3">
    <source>
        <dbReference type="EMBL" id="GET89844.1"/>
    </source>
</evidence>
<name>A0A640KLE7_LEITA</name>
<feature type="compositionally biased region" description="Basic residues" evidence="1">
    <location>
        <begin position="1202"/>
        <end position="1222"/>
    </location>
</feature>
<evidence type="ECO:0000256" key="2">
    <source>
        <dbReference type="SAM" id="Phobius"/>
    </source>
</evidence>
<keyword evidence="4" id="KW-1185">Reference proteome</keyword>
<dbReference type="EMBL" id="BLBS01000037">
    <property type="protein sequence ID" value="GET89844.1"/>
    <property type="molecule type" value="Genomic_DNA"/>
</dbReference>
<sequence length="1284" mass="140152">MYDPADDDGVATEAQHCVLRETSEEGIARSPSLVAALTAGTEMGDWRMQSLRVADAVAADNSTSACMLVSPRNFLAHQVLARQYFTAPGRALPGEGIFSCSPDLDSDRNDGLHRRGGESFSWCSSDDHSERCEDDTRKKACWAAQDNVSRQSVAPAPASACVDTSVKQAGLIDNTPAAHVPFTSTLPLSELTDPSLASPHLPGVNATATVRQAVTWRGSVGAVSTPLPPPPLPPQALVIPAQVVWQAEDTMLDNDLLAHTAALTLPPSPHLPTTATRGASQFASDGWGAVLAATAEKISTTPTSSLHAEVRTQTHACRPLSSVISNAERGHSHAASPWDGRYRWMSSLPAQGAHASGGWEVEEEEEWDDNIFDEDGTLRGVELCLWLPRRAARCCFAAVLWLRRFLGRRGICMMFCPLLASASASDDSDSGSDTANSSENEEAGQRGATRGAPRLLGRWSARTAHVCQPLLSGFPTTHWGRQQLQTPSMAHSLCFTRADDPGSTTSEEEGNTYDAASPSLSFLPMPFLQLPPDVTAGAENRGLGEAVGSDLRLREAAFADSMVGSPSCFSLFCSKISASLRRCSSTCYRALSRTAAYYNVFTSQCTSEMHAYETQAPGTVNRHAMSGSSAPSPPPAEHATAAMVSSTPPPSLPTDSHSRTQSLLLDIAFIGQVYVLLQYVALVLLTATVVWLAVFSLKRSHVTRVEDATACNRYSFTNVIPPDMSFSLVCFPLNGVFAVRYAVRAVRYEKGGLLVVQAVVSALQVFRAAYFLFFVARRCMRESSDALSSPFPHPLWPPLRTDTRGSVTGIFQSGVNASGSNVMLVDDEGAPTAGSFLQPIFALTWANIVVSVSLFVVASMLSPWVYAGFGWRRYAQGIVQVSLSRVRQRLTVLRTCVQLDGVITANAYLATVFLLDNWPDQRLLLLMTLSTFAVHYFLIPMLRRSRHWWPLLCAAAVLVTVSAYYAAVIGGALRKDHRLQSVSSSPWYSDCYTERLRTCLYEISAEYPVSVFRDASAAHSDGGLNLSYNRLERDWQQSLPVAAPSHASALGAVQGALWRHSSRGARMSPGPTTPSFALAAPSRSAPPVQRVNNATDTYLPTYGAYSDYFRVQGCNATCFLVCEESDNLFFERHIASCCADYGQCRLKDDYRTYAVLLLLILMVFSSVVRAVLLAVAWRRWVEEDDVVIELFVQEHCRRRHRGGNRRRRRHLRQDHGHRHRRAVAGDSDPLSQSPQRPHASNDATFSASPPQRPMSSPQPTLSLPWNVDQYFARRLQQCTADSPM</sequence>
<feature type="transmembrane region" description="Helical" evidence="2">
    <location>
        <begin position="948"/>
        <end position="973"/>
    </location>
</feature>
<feature type="region of interest" description="Disordered" evidence="1">
    <location>
        <begin position="620"/>
        <end position="657"/>
    </location>
</feature>
<feature type="transmembrane region" description="Helical" evidence="2">
    <location>
        <begin position="753"/>
        <end position="776"/>
    </location>
</feature>
<feature type="transmembrane region" description="Helical" evidence="2">
    <location>
        <begin position="845"/>
        <end position="866"/>
    </location>
</feature>
<organism evidence="3 4">
    <name type="scientific">Leishmania tarentolae</name>
    <name type="common">Sauroleishmania tarentolae</name>
    <dbReference type="NCBI Taxonomy" id="5689"/>
    <lineage>
        <taxon>Eukaryota</taxon>
        <taxon>Discoba</taxon>
        <taxon>Euglenozoa</taxon>
        <taxon>Kinetoplastea</taxon>
        <taxon>Metakinetoplastina</taxon>
        <taxon>Trypanosomatida</taxon>
        <taxon>Trypanosomatidae</taxon>
        <taxon>Leishmaniinae</taxon>
        <taxon>Leishmania</taxon>
        <taxon>lizard Leishmania</taxon>
    </lineage>
</organism>
<gene>
    <name evidence="3" type="ORF">LtaPh_2720000</name>
</gene>
<protein>
    <submittedName>
        <fullName evidence="3">Uncharacterized protein</fullName>
    </submittedName>
</protein>
<evidence type="ECO:0000256" key="1">
    <source>
        <dbReference type="SAM" id="MobiDB-lite"/>
    </source>
</evidence>
<keyword evidence="2" id="KW-0812">Transmembrane</keyword>
<keyword evidence="2" id="KW-1133">Transmembrane helix</keyword>
<feature type="region of interest" description="Disordered" evidence="1">
    <location>
        <begin position="424"/>
        <end position="451"/>
    </location>
</feature>
<feature type="compositionally biased region" description="Low complexity" evidence="1">
    <location>
        <begin position="637"/>
        <end position="646"/>
    </location>
</feature>
<reference evidence="3" key="1">
    <citation type="submission" date="2019-11" db="EMBL/GenBank/DDBJ databases">
        <title>Leishmania tarentolae CDS.</title>
        <authorList>
            <person name="Goto Y."/>
            <person name="Yamagishi J."/>
        </authorList>
    </citation>
    <scope>NUCLEOTIDE SEQUENCE [LARGE SCALE GENOMIC DNA]</scope>
    <source>
        <strain evidence="3">Parrot Tar II</strain>
    </source>
</reference>
<feature type="transmembrane region" description="Helical" evidence="2">
    <location>
        <begin position="1153"/>
        <end position="1177"/>
    </location>
</feature>
<comment type="caution">
    <text evidence="3">The sequence shown here is derived from an EMBL/GenBank/DDBJ whole genome shotgun (WGS) entry which is preliminary data.</text>
</comment>
<dbReference type="OrthoDB" id="264934at2759"/>
<feature type="region of interest" description="Disordered" evidence="1">
    <location>
        <begin position="1202"/>
        <end position="1262"/>
    </location>
</feature>
<feature type="compositionally biased region" description="Low complexity" evidence="1">
    <location>
        <begin position="424"/>
        <end position="438"/>
    </location>
</feature>
<dbReference type="Proteomes" id="UP000419144">
    <property type="component" value="Unassembled WGS sequence"/>
</dbReference>
<dbReference type="VEuPathDB" id="TriTrypDB:LtaPh_2720000"/>
<accession>A0A640KLE7</accession>